<accession>A0A835I681</accession>
<dbReference type="InterPro" id="IPR018247">
    <property type="entry name" value="EF_Hand_1_Ca_BS"/>
</dbReference>
<organism evidence="3 4">
    <name type="scientific">Coptis chinensis</name>
    <dbReference type="NCBI Taxonomy" id="261450"/>
    <lineage>
        <taxon>Eukaryota</taxon>
        <taxon>Viridiplantae</taxon>
        <taxon>Streptophyta</taxon>
        <taxon>Embryophyta</taxon>
        <taxon>Tracheophyta</taxon>
        <taxon>Spermatophyta</taxon>
        <taxon>Magnoliopsida</taxon>
        <taxon>Ranunculales</taxon>
        <taxon>Ranunculaceae</taxon>
        <taxon>Coptidoideae</taxon>
        <taxon>Coptis</taxon>
    </lineage>
</organism>
<dbReference type="PANTHER" id="PTHR45863:SF7">
    <property type="entry name" value="SERINE_THREONINE-PROTEIN KINASE BSK5"/>
    <property type="match status" value="1"/>
</dbReference>
<comment type="caution">
    <text evidence="3">The sequence shown here is derived from an EMBL/GenBank/DDBJ whole genome shotgun (WGS) entry which is preliminary data.</text>
</comment>
<dbReference type="GO" id="GO:0012505">
    <property type="term" value="C:endomembrane system"/>
    <property type="evidence" value="ECO:0007669"/>
    <property type="project" value="UniProtKB-SubCell"/>
</dbReference>
<dbReference type="AlphaFoldDB" id="A0A835I681"/>
<dbReference type="Proteomes" id="UP000631114">
    <property type="component" value="Unassembled WGS sequence"/>
</dbReference>
<dbReference type="GO" id="GO:0005509">
    <property type="term" value="F:calcium ion binding"/>
    <property type="evidence" value="ECO:0007669"/>
    <property type="project" value="InterPro"/>
</dbReference>
<evidence type="ECO:0000259" key="2">
    <source>
        <dbReference type="PROSITE" id="PS50222"/>
    </source>
</evidence>
<dbReference type="Gene3D" id="1.10.238.10">
    <property type="entry name" value="EF-hand"/>
    <property type="match status" value="1"/>
</dbReference>
<dbReference type="CDD" id="cd00051">
    <property type="entry name" value="EFh"/>
    <property type="match status" value="1"/>
</dbReference>
<feature type="domain" description="EF-hand" evidence="2">
    <location>
        <begin position="320"/>
        <end position="355"/>
    </location>
</feature>
<name>A0A835I681_9MAGN</name>
<dbReference type="InterPro" id="IPR011992">
    <property type="entry name" value="EF-hand-dom_pair"/>
</dbReference>
<gene>
    <name evidence="3" type="ORF">IFM89_019529</name>
</gene>
<dbReference type="SMART" id="SM00054">
    <property type="entry name" value="EFh"/>
    <property type="match status" value="1"/>
</dbReference>
<dbReference type="GO" id="GO:0004672">
    <property type="term" value="F:protein kinase activity"/>
    <property type="evidence" value="ECO:0007669"/>
    <property type="project" value="InterPro"/>
</dbReference>
<reference evidence="3 4" key="1">
    <citation type="submission" date="2020-10" db="EMBL/GenBank/DDBJ databases">
        <title>The Coptis chinensis genome and diversification of protoberbering-type alkaloids.</title>
        <authorList>
            <person name="Wang B."/>
            <person name="Shu S."/>
            <person name="Song C."/>
            <person name="Liu Y."/>
        </authorList>
    </citation>
    <scope>NUCLEOTIDE SEQUENCE [LARGE SCALE GENOMIC DNA]</scope>
    <source>
        <strain evidence="3">HL-2020</strain>
        <tissue evidence="3">Leaf</tissue>
    </source>
</reference>
<dbReference type="Pfam" id="PF00036">
    <property type="entry name" value="EF-hand_1"/>
    <property type="match status" value="1"/>
</dbReference>
<evidence type="ECO:0000313" key="4">
    <source>
        <dbReference type="Proteomes" id="UP000631114"/>
    </source>
</evidence>
<sequence>MQEIFRHRTTFVLGSGSGSSNKGKGFMGLRKSKTMRQETIDPYTIRQPGHDQPSVKDMAHVLDTESGRPDPDVEDMVDRGHDQSPCGSASYGSSYGYWMEVDQQPYGAPQLEPTYGQLYPSYEPVGTTPGFVALHPMYNYTNTPRIGIMLEFPTQKYEWHVRQFLDGGYNSVYTWVGYCEAVRIQESGDAQAMKWAMRLRVALYLAQALDYCSSKGRGLYHDLNAYRVLFDQVRFSVMWLEAHIMLPLKYFASIMVQKRFGQFGLILYIFFEWCTAFTARLIAQGSPLKIGLAVFRPPCAPDKHLRRKIILVIAESLSKEEIAGSKEMFKAMDTDNSGAITFDELKAGLKRYSSTLKESEIRDGSYGCWEWCNPAMPTWNLIQYGDSSTTYGIEISVMG</sequence>
<protein>
    <recommendedName>
        <fullName evidence="2">EF-hand domain-containing protein</fullName>
    </recommendedName>
</protein>
<evidence type="ECO:0000313" key="3">
    <source>
        <dbReference type="EMBL" id="KAF9609973.1"/>
    </source>
</evidence>
<dbReference type="PROSITE" id="PS00018">
    <property type="entry name" value="EF_HAND_1"/>
    <property type="match status" value="1"/>
</dbReference>
<evidence type="ECO:0000256" key="1">
    <source>
        <dbReference type="ARBA" id="ARBA00022837"/>
    </source>
</evidence>
<keyword evidence="1" id="KW-0106">Calcium</keyword>
<dbReference type="SUPFAM" id="SSF47473">
    <property type="entry name" value="EF-hand"/>
    <property type="match status" value="1"/>
</dbReference>
<proteinExistence type="predicted"/>
<dbReference type="GO" id="GO:0009742">
    <property type="term" value="P:brassinosteroid mediated signaling pathway"/>
    <property type="evidence" value="ECO:0007669"/>
    <property type="project" value="InterPro"/>
</dbReference>
<dbReference type="InterPro" id="IPR002048">
    <property type="entry name" value="EF_hand_dom"/>
</dbReference>
<dbReference type="EMBL" id="JADFTS010000004">
    <property type="protein sequence ID" value="KAF9609973.1"/>
    <property type="molecule type" value="Genomic_DNA"/>
</dbReference>
<dbReference type="InterPro" id="IPR045845">
    <property type="entry name" value="BSK"/>
</dbReference>
<dbReference type="PANTHER" id="PTHR45863">
    <property type="entry name" value="SERINE/THREONINE-PROTEIN KINASE BSK5"/>
    <property type="match status" value="1"/>
</dbReference>
<dbReference type="PROSITE" id="PS50222">
    <property type="entry name" value="EF_HAND_2"/>
    <property type="match status" value="1"/>
</dbReference>
<dbReference type="GO" id="GO:0005524">
    <property type="term" value="F:ATP binding"/>
    <property type="evidence" value="ECO:0007669"/>
    <property type="project" value="UniProtKB-KW"/>
</dbReference>
<keyword evidence="4" id="KW-1185">Reference proteome</keyword>